<dbReference type="EC" id="2.7.13.3" evidence="3"/>
<comment type="caution">
    <text evidence="18">The sequence shown here is derived from an EMBL/GenBank/DDBJ whole genome shotgun (WGS) entry which is preliminary data.</text>
</comment>
<evidence type="ECO:0000256" key="3">
    <source>
        <dbReference type="ARBA" id="ARBA00012438"/>
    </source>
</evidence>
<dbReference type="Proteomes" id="UP001500320">
    <property type="component" value="Unassembled WGS sequence"/>
</dbReference>
<dbReference type="EMBL" id="BAAAUT010000072">
    <property type="protein sequence ID" value="GAA3161937.1"/>
    <property type="molecule type" value="Genomic_DNA"/>
</dbReference>
<evidence type="ECO:0000256" key="4">
    <source>
        <dbReference type="ARBA" id="ARBA00022553"/>
    </source>
</evidence>
<dbReference type="Gene3D" id="1.10.287.130">
    <property type="match status" value="1"/>
</dbReference>
<dbReference type="InterPro" id="IPR004358">
    <property type="entry name" value="Sig_transdc_His_kin-like_C"/>
</dbReference>
<evidence type="ECO:0000256" key="15">
    <source>
        <dbReference type="SAM" id="Phobius"/>
    </source>
</evidence>
<dbReference type="SUPFAM" id="SSF47384">
    <property type="entry name" value="Homodimeric domain of signal transducing histidine kinase"/>
    <property type="match status" value="1"/>
</dbReference>
<dbReference type="Pfam" id="PF00672">
    <property type="entry name" value="HAMP"/>
    <property type="match status" value="1"/>
</dbReference>
<keyword evidence="19" id="KW-1185">Reference proteome</keyword>
<dbReference type="SMART" id="SM00304">
    <property type="entry name" value="HAMP"/>
    <property type="match status" value="1"/>
</dbReference>
<keyword evidence="15" id="KW-0472">Membrane</keyword>
<dbReference type="PANTHER" id="PTHR42878:SF7">
    <property type="entry name" value="SENSOR HISTIDINE KINASE GLRK"/>
    <property type="match status" value="1"/>
</dbReference>
<dbReference type="InterPro" id="IPR003594">
    <property type="entry name" value="HATPase_dom"/>
</dbReference>
<evidence type="ECO:0000256" key="9">
    <source>
        <dbReference type="ARBA" id="ARBA00022840"/>
    </source>
</evidence>
<feature type="region of interest" description="Disordered" evidence="14">
    <location>
        <begin position="671"/>
        <end position="703"/>
    </location>
</feature>
<dbReference type="InterPro" id="IPR050351">
    <property type="entry name" value="BphY/WalK/GraS-like"/>
</dbReference>
<keyword evidence="5" id="KW-0808">Transferase</keyword>
<dbReference type="SUPFAM" id="SSF55874">
    <property type="entry name" value="ATPase domain of HSP90 chaperone/DNA topoisomerase II/histidine kinase"/>
    <property type="match status" value="1"/>
</dbReference>
<dbReference type="PROSITE" id="PS50885">
    <property type="entry name" value="HAMP"/>
    <property type="match status" value="1"/>
</dbReference>
<evidence type="ECO:0000259" key="16">
    <source>
        <dbReference type="PROSITE" id="PS50109"/>
    </source>
</evidence>
<accession>A0ABP6NYH0</accession>
<comment type="catalytic activity">
    <reaction evidence="1">
        <text>ATP + protein L-histidine = ADP + protein N-phospho-L-histidine.</text>
        <dbReference type="EC" id="2.7.13.3"/>
    </reaction>
</comment>
<dbReference type="InterPro" id="IPR003661">
    <property type="entry name" value="HisK_dim/P_dom"/>
</dbReference>
<keyword evidence="6 15" id="KW-0812">Transmembrane</keyword>
<dbReference type="Gene3D" id="3.30.565.10">
    <property type="entry name" value="Histidine kinase-like ATPase, C-terminal domain"/>
    <property type="match status" value="1"/>
</dbReference>
<feature type="transmembrane region" description="Helical" evidence="15">
    <location>
        <begin position="177"/>
        <end position="196"/>
    </location>
</feature>
<dbReference type="PROSITE" id="PS50109">
    <property type="entry name" value="HIS_KIN"/>
    <property type="match status" value="1"/>
</dbReference>
<name>A0ABP6NYH0_9ACTN</name>
<feature type="coiled-coil region" evidence="13">
    <location>
        <begin position="237"/>
        <end position="267"/>
    </location>
</feature>
<feature type="domain" description="HAMP" evidence="17">
    <location>
        <begin position="203"/>
        <end position="256"/>
    </location>
</feature>
<dbReference type="Gene3D" id="6.10.340.10">
    <property type="match status" value="1"/>
</dbReference>
<dbReference type="Pfam" id="PF02518">
    <property type="entry name" value="HATPase_c"/>
    <property type="match status" value="1"/>
</dbReference>
<dbReference type="InterPro" id="IPR029016">
    <property type="entry name" value="GAF-like_dom_sf"/>
</dbReference>
<dbReference type="SMART" id="SM00387">
    <property type="entry name" value="HATPase_c"/>
    <property type="match status" value="1"/>
</dbReference>
<dbReference type="InterPro" id="IPR036890">
    <property type="entry name" value="HATPase_C_sf"/>
</dbReference>
<dbReference type="CDD" id="cd00082">
    <property type="entry name" value="HisKA"/>
    <property type="match status" value="1"/>
</dbReference>
<dbReference type="InterPro" id="IPR036097">
    <property type="entry name" value="HisK_dim/P_sf"/>
</dbReference>
<dbReference type="RefSeq" id="WP_344865583.1">
    <property type="nucleotide sequence ID" value="NZ_BAAAUT010000072.1"/>
</dbReference>
<keyword evidence="9" id="KW-0067">ATP-binding</keyword>
<evidence type="ECO:0000256" key="14">
    <source>
        <dbReference type="SAM" id="MobiDB-lite"/>
    </source>
</evidence>
<keyword evidence="4" id="KW-0597">Phosphoprotein</keyword>
<evidence type="ECO:0000256" key="11">
    <source>
        <dbReference type="ARBA" id="ARBA00023012"/>
    </source>
</evidence>
<dbReference type="Gene3D" id="3.30.450.40">
    <property type="match status" value="1"/>
</dbReference>
<gene>
    <name evidence="18" type="ORF">GCM10010466_61170</name>
</gene>
<dbReference type="Pfam" id="PF00512">
    <property type="entry name" value="HisKA"/>
    <property type="match status" value="1"/>
</dbReference>
<evidence type="ECO:0000256" key="6">
    <source>
        <dbReference type="ARBA" id="ARBA00022692"/>
    </source>
</evidence>
<dbReference type="SUPFAM" id="SSF158472">
    <property type="entry name" value="HAMP domain-like"/>
    <property type="match status" value="1"/>
</dbReference>
<comment type="subcellular location">
    <subcellularLocation>
        <location evidence="2">Cell membrane</location>
    </subcellularLocation>
</comment>
<evidence type="ECO:0000256" key="13">
    <source>
        <dbReference type="SAM" id="Coils"/>
    </source>
</evidence>
<evidence type="ECO:0000313" key="18">
    <source>
        <dbReference type="EMBL" id="GAA3161937.1"/>
    </source>
</evidence>
<evidence type="ECO:0000313" key="19">
    <source>
        <dbReference type="Proteomes" id="UP001500320"/>
    </source>
</evidence>
<organism evidence="18 19">
    <name type="scientific">Planomonospora alba</name>
    <dbReference type="NCBI Taxonomy" id="161354"/>
    <lineage>
        <taxon>Bacteria</taxon>
        <taxon>Bacillati</taxon>
        <taxon>Actinomycetota</taxon>
        <taxon>Actinomycetes</taxon>
        <taxon>Streptosporangiales</taxon>
        <taxon>Streptosporangiaceae</taxon>
        <taxon>Planomonospora</taxon>
    </lineage>
</organism>
<proteinExistence type="predicted"/>
<keyword evidence="11" id="KW-0902">Two-component regulatory system</keyword>
<protein>
    <recommendedName>
        <fullName evidence="12">Sensor-like histidine kinase SenX3</fullName>
        <ecNumber evidence="3">2.7.13.3</ecNumber>
    </recommendedName>
</protein>
<dbReference type="CDD" id="cd06225">
    <property type="entry name" value="HAMP"/>
    <property type="match status" value="1"/>
</dbReference>
<evidence type="ECO:0000256" key="5">
    <source>
        <dbReference type="ARBA" id="ARBA00022679"/>
    </source>
</evidence>
<keyword evidence="13" id="KW-0175">Coiled coil</keyword>
<evidence type="ECO:0000256" key="12">
    <source>
        <dbReference type="ARBA" id="ARBA00039401"/>
    </source>
</evidence>
<dbReference type="SMART" id="SM00388">
    <property type="entry name" value="HisKA"/>
    <property type="match status" value="1"/>
</dbReference>
<evidence type="ECO:0000256" key="8">
    <source>
        <dbReference type="ARBA" id="ARBA00022777"/>
    </source>
</evidence>
<keyword evidence="8" id="KW-0418">Kinase</keyword>
<dbReference type="PANTHER" id="PTHR42878">
    <property type="entry name" value="TWO-COMPONENT HISTIDINE KINASE"/>
    <property type="match status" value="1"/>
</dbReference>
<keyword evidence="10 15" id="KW-1133">Transmembrane helix</keyword>
<evidence type="ECO:0000256" key="10">
    <source>
        <dbReference type="ARBA" id="ARBA00022989"/>
    </source>
</evidence>
<sequence length="703" mass="76095">MRWPDRSVASTLRHAFALLVSLVLLAGVVAATESVRHGAALDRLVEYNVPLRLNNFKLRSTMSDAVRGLRNHLLFDQPPTSYEQARTSYRPFLQVLTTESDQPREQRLAGELARLVEDWYVYAAEAERAEPESAQAREYAAGLMARYEPILQASNALESHLAVRTQALYDESQRNRLLGLAGVVVFAVVAVVMALVTSVRTYRALVSPLGGMRATLRRLAAGEHEARVPAAEGPTEIRELGAAINSLADESERLRRAERERARLAAVVYETAGRIRQTLDADAVIREAATLLGERLPADQVFIQLVSDGRIGPPELAWTAGRIAEKSAVPLLPAPSDQAQRLYAEGAASSGSTADPPPYVPDAAARALRALGDLQYVFAPFGTGGELFGAILVTRAGAPWTTEEIEAVKSVGADLGRGLDQARLYGRERELVKELRALDAAKTDFMSAVSHELRSPLTSISGYLEILQDEEAGELNPVQEHMLDAIERNTARLRLLIEDLLTLSRIESGAFRTVKQKTDLCAVAEGAVASMRPAAEQAEVALGIECPTGSLMIDGDPNQLDRALVNLLSNAVKFTPAGGRVDVRVALEEDQAVVRVSDTGIGIPEDELQRLDTRFFRASNATERSIPGTGLGLSIVRSIVANHSGAFELSSREGEGTTVTVRIPTCAARLGAKPNEIGEPAGRGRRYGSDQRPEEAAEQEEGE</sequence>
<dbReference type="InterPro" id="IPR003660">
    <property type="entry name" value="HAMP_dom"/>
</dbReference>
<dbReference type="PRINTS" id="PR00344">
    <property type="entry name" value="BCTRLSENSOR"/>
</dbReference>
<evidence type="ECO:0000256" key="2">
    <source>
        <dbReference type="ARBA" id="ARBA00004236"/>
    </source>
</evidence>
<evidence type="ECO:0000256" key="1">
    <source>
        <dbReference type="ARBA" id="ARBA00000085"/>
    </source>
</evidence>
<dbReference type="InterPro" id="IPR005467">
    <property type="entry name" value="His_kinase_dom"/>
</dbReference>
<feature type="domain" description="Histidine kinase" evidence="16">
    <location>
        <begin position="448"/>
        <end position="667"/>
    </location>
</feature>
<dbReference type="SUPFAM" id="SSF55781">
    <property type="entry name" value="GAF domain-like"/>
    <property type="match status" value="1"/>
</dbReference>
<keyword evidence="7" id="KW-0547">Nucleotide-binding</keyword>
<reference evidence="19" key="1">
    <citation type="journal article" date="2019" name="Int. J. Syst. Evol. Microbiol.">
        <title>The Global Catalogue of Microorganisms (GCM) 10K type strain sequencing project: providing services to taxonomists for standard genome sequencing and annotation.</title>
        <authorList>
            <consortium name="The Broad Institute Genomics Platform"/>
            <consortium name="The Broad Institute Genome Sequencing Center for Infectious Disease"/>
            <person name="Wu L."/>
            <person name="Ma J."/>
        </authorList>
    </citation>
    <scope>NUCLEOTIDE SEQUENCE [LARGE SCALE GENOMIC DNA]</scope>
    <source>
        <strain evidence="19">JCM 9373</strain>
    </source>
</reference>
<evidence type="ECO:0000256" key="7">
    <source>
        <dbReference type="ARBA" id="ARBA00022741"/>
    </source>
</evidence>
<evidence type="ECO:0000259" key="17">
    <source>
        <dbReference type="PROSITE" id="PS50885"/>
    </source>
</evidence>